<comment type="caution">
    <text evidence="17">The sequence shown here is derived from an EMBL/GenBank/DDBJ whole genome shotgun (WGS) entry which is preliminary data.</text>
</comment>
<comment type="similarity">
    <text evidence="2 14">Belongs to the G-protein coupled receptor 1 family.</text>
</comment>
<keyword evidence="13 14" id="KW-0807">Transducer</keyword>
<dbReference type="PANTHER" id="PTHR24242">
    <property type="entry name" value="G-PROTEIN COUPLED RECEPTOR"/>
    <property type="match status" value="1"/>
</dbReference>
<evidence type="ECO:0000256" key="1">
    <source>
        <dbReference type="ARBA" id="ARBA00004651"/>
    </source>
</evidence>
<evidence type="ECO:0000256" key="10">
    <source>
        <dbReference type="ARBA" id="ARBA00023157"/>
    </source>
</evidence>
<keyword evidence="6 15" id="KW-0552">Olfaction</keyword>
<feature type="domain" description="G-protein coupled receptors family 1 profile" evidence="16">
    <location>
        <begin position="38"/>
        <end position="287"/>
    </location>
</feature>
<evidence type="ECO:0000256" key="12">
    <source>
        <dbReference type="ARBA" id="ARBA00023180"/>
    </source>
</evidence>
<evidence type="ECO:0000256" key="7">
    <source>
        <dbReference type="ARBA" id="ARBA00022989"/>
    </source>
</evidence>
<evidence type="ECO:0000256" key="15">
    <source>
        <dbReference type="RuleBase" id="RU363047"/>
    </source>
</evidence>
<evidence type="ECO:0000256" key="11">
    <source>
        <dbReference type="ARBA" id="ARBA00023170"/>
    </source>
</evidence>
<keyword evidence="5 14" id="KW-0812">Transmembrane</keyword>
<feature type="transmembrane region" description="Helical" evidence="15">
    <location>
        <begin position="57"/>
        <end position="75"/>
    </location>
</feature>
<dbReference type="AlphaFoldDB" id="A0A8J6EIM2"/>
<evidence type="ECO:0000256" key="3">
    <source>
        <dbReference type="ARBA" id="ARBA00022475"/>
    </source>
</evidence>
<dbReference type="FunFam" id="1.20.1070.10:FF:000010">
    <property type="entry name" value="Olfactory receptor"/>
    <property type="match status" value="1"/>
</dbReference>
<keyword evidence="10" id="KW-1015">Disulfide bond</keyword>
<sequence length="311" mass="35340">MNRTFITEIVLRGFGNLQNFKFFFVCICLFIYMITVMGNLIIIFLVSTSYRLRSPMFFFLAHLSFSDVLVTSNVVPVMVNITLADGGTLFLTDCIAQFFFFGALATTECLLLTVMSYDRYLAICSPLHYSTIMDHTLCMYLVVGCWSLGFALTLIPIFLIQTLWFCGPNVIDHFFCDLGPLLELSCSDVSIVKYEVLSLSGLVTIVPFVFIVVTYDYIFITIMKITSTTGRQKTFSTCSSHLAVVCTYYGTLFVIYVVPHKENSMTVNKVLSLMYTVFTPLFNPIIYGLRNQELKMAAQNYLFMCRKLINA</sequence>
<keyword evidence="9 15" id="KW-0472">Membrane</keyword>
<reference evidence="17" key="1">
    <citation type="thesis" date="2020" institute="ProQuest LLC" country="789 East Eisenhower Parkway, Ann Arbor, MI, USA">
        <title>Comparative Genomics and Chromosome Evolution.</title>
        <authorList>
            <person name="Mudd A.B."/>
        </authorList>
    </citation>
    <scope>NUCLEOTIDE SEQUENCE</scope>
    <source>
        <strain evidence="17">HN-11 Male</strain>
        <tissue evidence="17">Kidney and liver</tissue>
    </source>
</reference>
<feature type="transmembrane region" description="Helical" evidence="15">
    <location>
        <begin position="241"/>
        <end position="258"/>
    </location>
</feature>
<accession>A0A8J6EIM2</accession>
<proteinExistence type="inferred from homology"/>
<dbReference type="GO" id="GO:0004930">
    <property type="term" value="F:G protein-coupled receptor activity"/>
    <property type="evidence" value="ECO:0007669"/>
    <property type="project" value="UniProtKB-KW"/>
</dbReference>
<evidence type="ECO:0000259" key="16">
    <source>
        <dbReference type="PROSITE" id="PS50262"/>
    </source>
</evidence>
<evidence type="ECO:0000256" key="8">
    <source>
        <dbReference type="ARBA" id="ARBA00023040"/>
    </source>
</evidence>
<dbReference type="FunFam" id="1.10.1220.70:FF:000001">
    <property type="entry name" value="Olfactory receptor"/>
    <property type="match status" value="1"/>
</dbReference>
<organism evidence="17 18">
    <name type="scientific">Eleutherodactylus coqui</name>
    <name type="common">Puerto Rican coqui</name>
    <dbReference type="NCBI Taxonomy" id="57060"/>
    <lineage>
        <taxon>Eukaryota</taxon>
        <taxon>Metazoa</taxon>
        <taxon>Chordata</taxon>
        <taxon>Craniata</taxon>
        <taxon>Vertebrata</taxon>
        <taxon>Euteleostomi</taxon>
        <taxon>Amphibia</taxon>
        <taxon>Batrachia</taxon>
        <taxon>Anura</taxon>
        <taxon>Neobatrachia</taxon>
        <taxon>Hyloidea</taxon>
        <taxon>Eleutherodactylidae</taxon>
        <taxon>Eleutherodactylinae</taxon>
        <taxon>Eleutherodactylus</taxon>
        <taxon>Eleutherodactylus</taxon>
    </lineage>
</organism>
<evidence type="ECO:0000313" key="17">
    <source>
        <dbReference type="EMBL" id="KAG9469750.1"/>
    </source>
</evidence>
<evidence type="ECO:0000256" key="9">
    <source>
        <dbReference type="ARBA" id="ARBA00023136"/>
    </source>
</evidence>
<dbReference type="PROSITE" id="PS00237">
    <property type="entry name" value="G_PROTEIN_RECEP_F1_1"/>
    <property type="match status" value="1"/>
</dbReference>
<evidence type="ECO:0000256" key="4">
    <source>
        <dbReference type="ARBA" id="ARBA00022606"/>
    </source>
</evidence>
<evidence type="ECO:0000256" key="5">
    <source>
        <dbReference type="ARBA" id="ARBA00022692"/>
    </source>
</evidence>
<dbReference type="PRINTS" id="PR00245">
    <property type="entry name" value="OLFACTORYR"/>
</dbReference>
<evidence type="ECO:0000256" key="14">
    <source>
        <dbReference type="RuleBase" id="RU000688"/>
    </source>
</evidence>
<dbReference type="EMBL" id="WNTK01000436">
    <property type="protein sequence ID" value="KAG9469750.1"/>
    <property type="molecule type" value="Genomic_DNA"/>
</dbReference>
<dbReference type="GO" id="GO:0005886">
    <property type="term" value="C:plasma membrane"/>
    <property type="evidence" value="ECO:0007669"/>
    <property type="project" value="UniProtKB-SubCell"/>
</dbReference>
<keyword evidence="4 15" id="KW-0716">Sensory transduction</keyword>
<feature type="transmembrane region" description="Helical" evidence="15">
    <location>
        <begin position="137"/>
        <end position="160"/>
    </location>
</feature>
<protein>
    <recommendedName>
        <fullName evidence="15">Olfactory receptor</fullName>
    </recommendedName>
</protein>
<keyword evidence="18" id="KW-1185">Reference proteome</keyword>
<dbReference type="Gene3D" id="1.20.1070.10">
    <property type="entry name" value="Rhodopsin 7-helix transmembrane proteins"/>
    <property type="match status" value="1"/>
</dbReference>
<feature type="transmembrane region" description="Helical" evidence="15">
    <location>
        <begin position="95"/>
        <end position="117"/>
    </location>
</feature>
<dbReference type="PRINTS" id="PR00237">
    <property type="entry name" value="GPCRRHODOPSN"/>
</dbReference>
<dbReference type="PANTHER" id="PTHR24242:SF253">
    <property type="entry name" value="OLFACTORY RECEPTOR-RELATED"/>
    <property type="match status" value="1"/>
</dbReference>
<evidence type="ECO:0000313" key="18">
    <source>
        <dbReference type="Proteomes" id="UP000770717"/>
    </source>
</evidence>
<feature type="transmembrane region" description="Helical" evidence="15">
    <location>
        <begin position="270"/>
        <end position="289"/>
    </location>
</feature>
<comment type="subcellular location">
    <subcellularLocation>
        <location evidence="1 15">Cell membrane</location>
        <topology evidence="1 15">Multi-pass membrane protein</topology>
    </subcellularLocation>
</comment>
<keyword evidence="7 15" id="KW-1133">Transmembrane helix</keyword>
<dbReference type="InterPro" id="IPR017452">
    <property type="entry name" value="GPCR_Rhodpsn_7TM"/>
</dbReference>
<name>A0A8J6EIM2_ELECQ</name>
<keyword evidence="12" id="KW-0325">Glycoprotein</keyword>
<dbReference type="GO" id="GO:0004984">
    <property type="term" value="F:olfactory receptor activity"/>
    <property type="evidence" value="ECO:0007669"/>
    <property type="project" value="InterPro"/>
</dbReference>
<dbReference type="OrthoDB" id="5967130at2759"/>
<gene>
    <name evidence="17" type="ORF">GDO78_019749</name>
</gene>
<keyword evidence="3 15" id="KW-1003">Cell membrane</keyword>
<dbReference type="InterPro" id="IPR000276">
    <property type="entry name" value="GPCR_Rhodpsn"/>
</dbReference>
<keyword evidence="11 14" id="KW-0675">Receptor</keyword>
<feature type="transmembrane region" description="Helical" evidence="15">
    <location>
        <begin position="20"/>
        <end position="45"/>
    </location>
</feature>
<evidence type="ECO:0000256" key="13">
    <source>
        <dbReference type="ARBA" id="ARBA00023224"/>
    </source>
</evidence>
<feature type="transmembrane region" description="Helical" evidence="15">
    <location>
        <begin position="197"/>
        <end position="220"/>
    </location>
</feature>
<dbReference type="InterPro" id="IPR050939">
    <property type="entry name" value="Olfactory_GPCR1"/>
</dbReference>
<dbReference type="PROSITE" id="PS50262">
    <property type="entry name" value="G_PROTEIN_RECEP_F1_2"/>
    <property type="match status" value="1"/>
</dbReference>
<dbReference type="Pfam" id="PF13853">
    <property type="entry name" value="7tm_4"/>
    <property type="match status" value="1"/>
</dbReference>
<evidence type="ECO:0000256" key="2">
    <source>
        <dbReference type="ARBA" id="ARBA00010663"/>
    </source>
</evidence>
<dbReference type="SUPFAM" id="SSF81321">
    <property type="entry name" value="Family A G protein-coupled receptor-like"/>
    <property type="match status" value="1"/>
</dbReference>
<evidence type="ECO:0000256" key="6">
    <source>
        <dbReference type="ARBA" id="ARBA00022725"/>
    </source>
</evidence>
<dbReference type="Proteomes" id="UP000770717">
    <property type="component" value="Unassembled WGS sequence"/>
</dbReference>
<dbReference type="InterPro" id="IPR000725">
    <property type="entry name" value="Olfact_rcpt"/>
</dbReference>
<keyword evidence="8 14" id="KW-0297">G-protein coupled receptor</keyword>